<feature type="compositionally biased region" description="Basic and acidic residues" evidence="1">
    <location>
        <begin position="190"/>
        <end position="199"/>
    </location>
</feature>
<feature type="compositionally biased region" description="Low complexity" evidence="1">
    <location>
        <begin position="1"/>
        <end position="20"/>
    </location>
</feature>
<dbReference type="Proteomes" id="UP000192578">
    <property type="component" value="Unassembled WGS sequence"/>
</dbReference>
<name>A0A1W0XEH0_HYPEX</name>
<feature type="region of interest" description="Disordered" evidence="1">
    <location>
        <begin position="232"/>
        <end position="270"/>
    </location>
</feature>
<accession>A0A1W0XEH0</accession>
<protein>
    <submittedName>
        <fullName evidence="2">Uncharacterized protein</fullName>
    </submittedName>
</protein>
<evidence type="ECO:0000313" key="3">
    <source>
        <dbReference type="Proteomes" id="UP000192578"/>
    </source>
</evidence>
<evidence type="ECO:0000256" key="1">
    <source>
        <dbReference type="SAM" id="MobiDB-lite"/>
    </source>
</evidence>
<dbReference type="AlphaFoldDB" id="A0A1W0XEH0"/>
<feature type="compositionally biased region" description="Basic and acidic residues" evidence="1">
    <location>
        <begin position="255"/>
        <end position="270"/>
    </location>
</feature>
<sequence length="366" mass="42575">MTQSRRSPSPCRRPSRRSQSLTPPNSPGLTRRRGVVFRPDDSVVGSEFPDDGRVRVGRADLRDFLNRGRFLSRSRSVSPRRPSEDRFWFNGTRFPFSRSRPETPPYNQRSDGPPNRPSFYRSPPSPSEYRDLLRFSDVAPELPFPRGPFSRHSPFEYEDLLRYSNVASGYHSRVDGSPHRAPVPRHRSPRPFEFEDLRRFSDKPSRQSFSFLSQRPDRPFEFEDLLRFSSAAAGRHPHSDGPTHPGSFPHHRSHQPPEFKDLHGFSRDPQTDGWERFLMDRDGRPSRDRLTSLPPFRGGRFRMPTVQCPCEFPLPFSSECARTFSPRQMGGLNYTNQILEYDERFARPDWHGAQRGGLRRNFLLGY</sequence>
<evidence type="ECO:0000313" key="2">
    <source>
        <dbReference type="EMBL" id="OQV25751.1"/>
    </source>
</evidence>
<organism evidence="2 3">
    <name type="scientific">Hypsibius exemplaris</name>
    <name type="common">Freshwater tardigrade</name>
    <dbReference type="NCBI Taxonomy" id="2072580"/>
    <lineage>
        <taxon>Eukaryota</taxon>
        <taxon>Metazoa</taxon>
        <taxon>Ecdysozoa</taxon>
        <taxon>Tardigrada</taxon>
        <taxon>Eutardigrada</taxon>
        <taxon>Parachela</taxon>
        <taxon>Hypsibioidea</taxon>
        <taxon>Hypsibiidae</taxon>
        <taxon>Hypsibius</taxon>
    </lineage>
</organism>
<feature type="region of interest" description="Disordered" evidence="1">
    <location>
        <begin position="172"/>
        <end position="199"/>
    </location>
</feature>
<feature type="region of interest" description="Disordered" evidence="1">
    <location>
        <begin position="98"/>
        <end position="125"/>
    </location>
</feature>
<dbReference type="EMBL" id="MTYJ01000002">
    <property type="protein sequence ID" value="OQV25751.1"/>
    <property type="molecule type" value="Genomic_DNA"/>
</dbReference>
<proteinExistence type="predicted"/>
<reference evidence="3" key="1">
    <citation type="submission" date="2017-01" db="EMBL/GenBank/DDBJ databases">
        <title>Comparative genomics of anhydrobiosis in the tardigrade Hypsibius dujardini.</title>
        <authorList>
            <person name="Yoshida Y."/>
            <person name="Koutsovoulos G."/>
            <person name="Laetsch D."/>
            <person name="Stevens L."/>
            <person name="Kumar S."/>
            <person name="Horikawa D."/>
            <person name="Ishino K."/>
            <person name="Komine S."/>
            <person name="Tomita M."/>
            <person name="Blaxter M."/>
            <person name="Arakawa K."/>
        </authorList>
    </citation>
    <scope>NUCLEOTIDE SEQUENCE [LARGE SCALE GENOMIC DNA]</scope>
    <source>
        <strain evidence="3">Z151</strain>
    </source>
</reference>
<gene>
    <name evidence="2" type="ORF">BV898_00680</name>
</gene>
<comment type="caution">
    <text evidence="2">The sequence shown here is derived from an EMBL/GenBank/DDBJ whole genome shotgun (WGS) entry which is preliminary data.</text>
</comment>
<keyword evidence="3" id="KW-1185">Reference proteome</keyword>
<feature type="region of interest" description="Disordered" evidence="1">
    <location>
        <begin position="1"/>
        <end position="53"/>
    </location>
</feature>